<dbReference type="PANTHER" id="PTHR22926:SF3">
    <property type="entry name" value="UNDECAPRENYL-PHOSPHATE ALPHA-N-ACETYLGLUCOSAMINYL 1-PHOSPHATE TRANSFERASE"/>
    <property type="match status" value="1"/>
</dbReference>
<evidence type="ECO:0000256" key="8">
    <source>
        <dbReference type="SAM" id="Phobius"/>
    </source>
</evidence>
<dbReference type="RefSeq" id="WP_155667004.1">
    <property type="nucleotide sequence ID" value="NZ_WOCA01000002.1"/>
</dbReference>
<evidence type="ECO:0000256" key="2">
    <source>
        <dbReference type="ARBA" id="ARBA00022475"/>
    </source>
</evidence>
<feature type="binding site" evidence="7">
    <location>
        <position position="213"/>
    </location>
    <ligand>
        <name>Mg(2+)</name>
        <dbReference type="ChEBI" id="CHEBI:18420"/>
    </ligand>
</feature>
<feature type="transmembrane region" description="Helical" evidence="8">
    <location>
        <begin position="184"/>
        <end position="202"/>
    </location>
</feature>
<evidence type="ECO:0000256" key="4">
    <source>
        <dbReference type="ARBA" id="ARBA00022692"/>
    </source>
</evidence>
<keyword evidence="6 8" id="KW-0472">Membrane</keyword>
<keyword evidence="4 8" id="KW-0812">Transmembrane</keyword>
<comment type="caution">
    <text evidence="9">The sequence shown here is derived from an EMBL/GenBank/DDBJ whole genome shotgun (WGS) entry which is preliminary data.</text>
</comment>
<evidence type="ECO:0000256" key="6">
    <source>
        <dbReference type="ARBA" id="ARBA00023136"/>
    </source>
</evidence>
<accession>A0A6N8FH14</accession>
<dbReference type="AlphaFoldDB" id="A0A6N8FH14"/>
<comment type="cofactor">
    <cofactor evidence="7">
        <name>Mg(2+)</name>
        <dbReference type="ChEBI" id="CHEBI:18420"/>
    </cofactor>
</comment>
<feature type="transmembrane region" description="Helical" evidence="8">
    <location>
        <begin position="51"/>
        <end position="68"/>
    </location>
</feature>
<dbReference type="InterPro" id="IPR000715">
    <property type="entry name" value="Glycosyl_transferase_4"/>
</dbReference>
<evidence type="ECO:0000313" key="10">
    <source>
        <dbReference type="Proteomes" id="UP000469125"/>
    </source>
</evidence>
<feature type="transmembrane region" description="Helical" evidence="8">
    <location>
        <begin position="214"/>
        <end position="232"/>
    </location>
</feature>
<evidence type="ECO:0000256" key="1">
    <source>
        <dbReference type="ARBA" id="ARBA00004651"/>
    </source>
</evidence>
<protein>
    <submittedName>
        <fullName evidence="9">Undecaprenyl-phosphate alpha-N-acetylglucosaminyl 1-phosphate transferase</fullName>
    </submittedName>
</protein>
<proteinExistence type="predicted"/>
<feature type="transmembrane region" description="Helical" evidence="8">
    <location>
        <begin position="238"/>
        <end position="259"/>
    </location>
</feature>
<dbReference type="InterPro" id="IPR018480">
    <property type="entry name" value="PNAcMuramoyl-5peptid_Trfase_CS"/>
</dbReference>
<keyword evidence="5 8" id="KW-1133">Transmembrane helix</keyword>
<dbReference type="GO" id="GO:0044038">
    <property type="term" value="P:cell wall macromolecule biosynthetic process"/>
    <property type="evidence" value="ECO:0007669"/>
    <property type="project" value="TreeGrafter"/>
</dbReference>
<keyword evidence="10" id="KW-1185">Reference proteome</keyword>
<dbReference type="GO" id="GO:0046872">
    <property type="term" value="F:metal ion binding"/>
    <property type="evidence" value="ECO:0007669"/>
    <property type="project" value="UniProtKB-KW"/>
</dbReference>
<dbReference type="CDD" id="cd06853">
    <property type="entry name" value="GT_WecA_like"/>
    <property type="match status" value="1"/>
</dbReference>
<dbReference type="PROSITE" id="PS01348">
    <property type="entry name" value="MRAY_2"/>
    <property type="match status" value="1"/>
</dbReference>
<evidence type="ECO:0000313" key="9">
    <source>
        <dbReference type="EMBL" id="MUK87357.1"/>
    </source>
</evidence>
<keyword evidence="7" id="KW-0460">Magnesium</keyword>
<feature type="transmembrane region" description="Helical" evidence="8">
    <location>
        <begin position="6"/>
        <end position="30"/>
    </location>
</feature>
<evidence type="ECO:0000256" key="7">
    <source>
        <dbReference type="PIRSR" id="PIRSR600715-1"/>
    </source>
</evidence>
<dbReference type="Proteomes" id="UP000469125">
    <property type="component" value="Unassembled WGS sequence"/>
</dbReference>
<gene>
    <name evidence="9" type="ORF">GMD78_02940</name>
</gene>
<dbReference type="EMBL" id="WOCA01000002">
    <property type="protein sequence ID" value="MUK87357.1"/>
    <property type="molecule type" value="Genomic_DNA"/>
</dbReference>
<keyword evidence="7" id="KW-0479">Metal-binding</keyword>
<evidence type="ECO:0000256" key="3">
    <source>
        <dbReference type="ARBA" id="ARBA00022679"/>
    </source>
</evidence>
<name>A0A6N8FH14_9BACI</name>
<evidence type="ECO:0000256" key="5">
    <source>
        <dbReference type="ARBA" id="ARBA00022989"/>
    </source>
</evidence>
<sequence length="361" mass="38873">MWNISELVVAFILSVTTALLVTPLISRLAFKLNAVDKPDNNRKSHNGEKPSMGGLAIFIGVAVGFVYLQPGDQHMTAIIIGALIMIITGMLDDIFNIKPLYKLLGQTTAATVVVASGLVIEKLTIPFMGQVYIDNFGIILTILWIVAASNAINLIDGLDGLAAGVSAIGLVSILIMGIMDARLVVVALAIILVGSCIGFLFHNFYPAKIFMGDTGALFLGYSIAIISMLGLFKNVAFFSFIVPIIVIAVPVFDTVLAIIRRAINKQGIATADRNHIHYQLIKMGYSHRTAVLIIYGFSAFFGSMAIVFNSTRLLTSLVIFGFIILGIQLIAEIAGVTSSKKQPLLDSMRKLVGISKVNKLK</sequence>
<feature type="transmembrane region" description="Helical" evidence="8">
    <location>
        <begin position="160"/>
        <end position="178"/>
    </location>
</feature>
<comment type="subcellular location">
    <subcellularLocation>
        <location evidence="1">Cell membrane</location>
        <topology evidence="1">Multi-pass membrane protein</topology>
    </subcellularLocation>
</comment>
<dbReference type="Pfam" id="PF00953">
    <property type="entry name" value="Glycos_transf_4"/>
    <property type="match status" value="1"/>
</dbReference>
<feature type="binding site" evidence="7">
    <location>
        <position position="153"/>
    </location>
    <ligand>
        <name>Mg(2+)</name>
        <dbReference type="ChEBI" id="CHEBI:18420"/>
    </ligand>
</feature>
<organism evidence="9 10">
    <name type="scientific">Ornithinibacillus caprae</name>
    <dbReference type="NCBI Taxonomy" id="2678566"/>
    <lineage>
        <taxon>Bacteria</taxon>
        <taxon>Bacillati</taxon>
        <taxon>Bacillota</taxon>
        <taxon>Bacilli</taxon>
        <taxon>Bacillales</taxon>
        <taxon>Bacillaceae</taxon>
        <taxon>Ornithinibacillus</taxon>
    </lineage>
</organism>
<feature type="transmembrane region" description="Helical" evidence="8">
    <location>
        <begin position="74"/>
        <end position="91"/>
    </location>
</feature>
<dbReference type="GO" id="GO:0009103">
    <property type="term" value="P:lipopolysaccharide biosynthetic process"/>
    <property type="evidence" value="ECO:0007669"/>
    <property type="project" value="TreeGrafter"/>
</dbReference>
<reference evidence="9 10" key="1">
    <citation type="submission" date="2019-11" db="EMBL/GenBank/DDBJ databases">
        <authorList>
            <person name="Li X."/>
        </authorList>
    </citation>
    <scope>NUCLEOTIDE SEQUENCE [LARGE SCALE GENOMIC DNA]</scope>
    <source>
        <strain evidence="9 10">L9</strain>
    </source>
</reference>
<dbReference type="GO" id="GO:0071555">
    <property type="term" value="P:cell wall organization"/>
    <property type="evidence" value="ECO:0007669"/>
    <property type="project" value="TreeGrafter"/>
</dbReference>
<feature type="transmembrane region" description="Helical" evidence="8">
    <location>
        <begin position="289"/>
        <end position="308"/>
    </location>
</feature>
<feature type="transmembrane region" description="Helical" evidence="8">
    <location>
        <begin position="132"/>
        <end position="153"/>
    </location>
</feature>
<keyword evidence="3 9" id="KW-0808">Transferase</keyword>
<dbReference type="PANTHER" id="PTHR22926">
    <property type="entry name" value="PHOSPHO-N-ACETYLMURAMOYL-PENTAPEPTIDE-TRANSFERASE"/>
    <property type="match status" value="1"/>
</dbReference>
<keyword evidence="2" id="KW-1003">Cell membrane</keyword>
<dbReference type="GO" id="GO:0016780">
    <property type="term" value="F:phosphotransferase activity, for other substituted phosphate groups"/>
    <property type="evidence" value="ECO:0007669"/>
    <property type="project" value="InterPro"/>
</dbReference>
<dbReference type="GO" id="GO:0005886">
    <property type="term" value="C:plasma membrane"/>
    <property type="evidence" value="ECO:0007669"/>
    <property type="project" value="UniProtKB-SubCell"/>
</dbReference>
<feature type="transmembrane region" description="Helical" evidence="8">
    <location>
        <begin position="314"/>
        <end position="334"/>
    </location>
</feature>